<sequence>MAQFDYFIVFAEMRTGSNFLEENINDYPGLTCHGELFNPHFIGKADRFSYMDVSMAEREEDPLRLLTRIRERTEGLAGFRFFHDHDPRILSHALADPRCAKVILTRNPVDSYVSYKIAQATGQWRLGDMKKAKTAQAQFDTEDFVAHVERLQAFQLTLLHGLQTSGQTAFYIAYEDLQDLDVLDGLARFLGVDHQKRRTSKATKVQNPQPLQDKVANFDDMQAALARLDRFDLNRTPNFEPRRSRAVPSYVAAVKAPLMYQPIPSGPEAQVLPWLAALDGAEPEQLLTGFFQKSLRQWKRQHKGHRVFTVLRHPVLRLHAAFARHILPVEGPRVFHEIRETLRTHYGVPLPKDGPGRDYDAKAQHAAFLGFAQFIAGNLGGQTSIRVDEAWASQFEILRGMAEVQLPDMILREDTLPEGLAQLAAQVGLDAPAPPPFFDDAPVPLAAYYDDEIEAEVRAAYQRDYMMYGFRAWQRG</sequence>
<evidence type="ECO:0000313" key="3">
    <source>
        <dbReference type="Proteomes" id="UP001595632"/>
    </source>
</evidence>
<dbReference type="RefSeq" id="WP_275631967.1">
    <property type="nucleotide sequence ID" value="NZ_JARGYD010000002.1"/>
</dbReference>
<dbReference type="InterPro" id="IPR027417">
    <property type="entry name" value="P-loop_NTPase"/>
</dbReference>
<dbReference type="EMBL" id="JBHRTB010000010">
    <property type="protein sequence ID" value="MFC3141782.1"/>
    <property type="molecule type" value="Genomic_DNA"/>
</dbReference>
<organism evidence="2 3">
    <name type="scientific">Psychromarinibacter halotolerans</name>
    <dbReference type="NCBI Taxonomy" id="1775175"/>
    <lineage>
        <taxon>Bacteria</taxon>
        <taxon>Pseudomonadati</taxon>
        <taxon>Pseudomonadota</taxon>
        <taxon>Alphaproteobacteria</taxon>
        <taxon>Rhodobacterales</taxon>
        <taxon>Paracoccaceae</taxon>
        <taxon>Psychromarinibacter</taxon>
    </lineage>
</organism>
<reference evidence="3" key="1">
    <citation type="journal article" date="2019" name="Int. J. Syst. Evol. Microbiol.">
        <title>The Global Catalogue of Microorganisms (GCM) 10K type strain sequencing project: providing services to taxonomists for standard genome sequencing and annotation.</title>
        <authorList>
            <consortium name="The Broad Institute Genomics Platform"/>
            <consortium name="The Broad Institute Genome Sequencing Center for Infectious Disease"/>
            <person name="Wu L."/>
            <person name="Ma J."/>
        </authorList>
    </citation>
    <scope>NUCLEOTIDE SEQUENCE [LARGE SCALE GENOMIC DNA]</scope>
    <source>
        <strain evidence="3">KCTC 52366</strain>
    </source>
</reference>
<dbReference type="InterPro" id="IPR000863">
    <property type="entry name" value="Sulfotransferase_dom"/>
</dbReference>
<keyword evidence="3" id="KW-1185">Reference proteome</keyword>
<dbReference type="Pfam" id="PF00685">
    <property type="entry name" value="Sulfotransfer_1"/>
    <property type="match status" value="1"/>
</dbReference>
<dbReference type="Gene3D" id="3.40.50.300">
    <property type="entry name" value="P-loop containing nucleotide triphosphate hydrolases"/>
    <property type="match status" value="1"/>
</dbReference>
<protein>
    <submittedName>
        <fullName evidence="2">Sulfotransferase domain-containing protein</fullName>
    </submittedName>
</protein>
<dbReference type="SUPFAM" id="SSF52540">
    <property type="entry name" value="P-loop containing nucleoside triphosphate hydrolases"/>
    <property type="match status" value="1"/>
</dbReference>
<gene>
    <name evidence="2" type="ORF">ACFOGP_03630</name>
</gene>
<proteinExistence type="predicted"/>
<dbReference type="Proteomes" id="UP001595632">
    <property type="component" value="Unassembled WGS sequence"/>
</dbReference>
<evidence type="ECO:0000313" key="2">
    <source>
        <dbReference type="EMBL" id="MFC3141782.1"/>
    </source>
</evidence>
<accession>A0ABV7GJM4</accession>
<name>A0ABV7GJM4_9RHOB</name>
<feature type="domain" description="Sulfotransferase" evidence="1">
    <location>
        <begin position="7"/>
        <end position="199"/>
    </location>
</feature>
<evidence type="ECO:0000259" key="1">
    <source>
        <dbReference type="Pfam" id="PF00685"/>
    </source>
</evidence>
<comment type="caution">
    <text evidence="2">The sequence shown here is derived from an EMBL/GenBank/DDBJ whole genome shotgun (WGS) entry which is preliminary data.</text>
</comment>